<accession>A0AAN9TYC8</accession>
<protein>
    <submittedName>
        <fullName evidence="2">Uncharacterized protein</fullName>
    </submittedName>
</protein>
<dbReference type="AlphaFoldDB" id="A0AAN9TYC8"/>
<sequence>MQFRRCGGECEGAARETSDGGGEKRLVRYLHADEDLGKRNSIRSPRPAEPLESGLIWSGLASPVQSSPVQSSTVHCALCTVQSFYLYSIALQTEHSLFDCALRRMENWRIGELDIETGDDYDVGAHTEADATRRVAIAMPQSKLEAKRSGRATNSGSGSGANENRGGAVRATPPHKLIGARHADTQRNTAPTP</sequence>
<evidence type="ECO:0000313" key="3">
    <source>
        <dbReference type="Proteomes" id="UP001367676"/>
    </source>
</evidence>
<feature type="compositionally biased region" description="Polar residues" evidence="1">
    <location>
        <begin position="151"/>
        <end position="162"/>
    </location>
</feature>
<proteinExistence type="predicted"/>
<feature type="region of interest" description="Disordered" evidence="1">
    <location>
        <begin position="141"/>
        <end position="193"/>
    </location>
</feature>
<name>A0AAN9TYC8_9HEMI</name>
<dbReference type="Proteomes" id="UP001367676">
    <property type="component" value="Unassembled WGS sequence"/>
</dbReference>
<evidence type="ECO:0000313" key="2">
    <source>
        <dbReference type="EMBL" id="KAK7605566.1"/>
    </source>
</evidence>
<reference evidence="2 3" key="1">
    <citation type="submission" date="2024-03" db="EMBL/GenBank/DDBJ databases">
        <title>Adaptation during the transition from Ophiocordyceps entomopathogen to insect associate is accompanied by gene loss and intensified selection.</title>
        <authorList>
            <person name="Ward C.M."/>
            <person name="Onetto C.A."/>
            <person name="Borneman A.R."/>
        </authorList>
    </citation>
    <scope>NUCLEOTIDE SEQUENCE [LARGE SCALE GENOMIC DNA]</scope>
    <source>
        <strain evidence="2">AWRI1</strain>
        <tissue evidence="2">Single Adult Female</tissue>
    </source>
</reference>
<dbReference type="EMBL" id="JBBCAQ010000002">
    <property type="protein sequence ID" value="KAK7605566.1"/>
    <property type="molecule type" value="Genomic_DNA"/>
</dbReference>
<gene>
    <name evidence="2" type="ORF">V9T40_007424</name>
</gene>
<comment type="caution">
    <text evidence="2">The sequence shown here is derived from an EMBL/GenBank/DDBJ whole genome shotgun (WGS) entry which is preliminary data.</text>
</comment>
<organism evidence="2 3">
    <name type="scientific">Parthenolecanium corni</name>
    <dbReference type="NCBI Taxonomy" id="536013"/>
    <lineage>
        <taxon>Eukaryota</taxon>
        <taxon>Metazoa</taxon>
        <taxon>Ecdysozoa</taxon>
        <taxon>Arthropoda</taxon>
        <taxon>Hexapoda</taxon>
        <taxon>Insecta</taxon>
        <taxon>Pterygota</taxon>
        <taxon>Neoptera</taxon>
        <taxon>Paraneoptera</taxon>
        <taxon>Hemiptera</taxon>
        <taxon>Sternorrhyncha</taxon>
        <taxon>Coccoidea</taxon>
        <taxon>Coccidae</taxon>
        <taxon>Parthenolecanium</taxon>
    </lineage>
</organism>
<keyword evidence="3" id="KW-1185">Reference proteome</keyword>
<evidence type="ECO:0000256" key="1">
    <source>
        <dbReference type="SAM" id="MobiDB-lite"/>
    </source>
</evidence>